<feature type="region of interest" description="Disordered" evidence="2">
    <location>
        <begin position="580"/>
        <end position="599"/>
    </location>
</feature>
<feature type="region of interest" description="Disordered" evidence="2">
    <location>
        <begin position="1"/>
        <end position="25"/>
    </location>
</feature>
<sequence>MEGSSRRNAGEEETPRKGGPTIQITKDELQRMIEEASRNAIVEYERRTATPVVKETARKQLFKNTEPRRESREHSEQERRSKRPASSEAGSSSHICTKRREPVISRAEVESVGRQIESLNKQIDELKKRGEIVSHNKNSPFNNDILVQTVELGFRVPDLQRYDGMKDSQEHVAAFEIVMNLYGQPGPIMAKLFATTLTGKAQEWFTNLPRGSIESYEQPREEETLKNFLGRFNNETLEVQELRIDMILSISSHGLRKGPFTSALARDPPRDVEQLMALAQKCIEEEEVNAMKDSERREREHTFHRERGHNTEECFQLTDEIETLVRQGYFQDRVPPNCKISKETMRSRSRSRDRNPGPSKTEKAPPSGNNEPTKGVIYTIAGSSSSGDLSRTRKRCSRTMSSGRGREFVPKVEEEETISFDSSDKPEESGDMNDPMFIRLDITNFTVHKVWVDSGSSADIIFKSVVDKIGLENARLEPVKTPLVSFGGSEVASLGTIELPMSMGDEPKRKTLMVKFLVVDTPFTYNVILGRPRLNSFRAVISTYHMKMKFPIEYEIGEVSCDRKEAKKCYKLSLKGESEQKKRKIKEDAEHRPYEPEHLKPSGEYKVVQLVPEEPDKTTRIGANMDREMTMIDF</sequence>
<feature type="region of interest" description="Disordered" evidence="2">
    <location>
        <begin position="334"/>
        <end position="433"/>
    </location>
</feature>
<dbReference type="Proteomes" id="UP000504604">
    <property type="component" value="Unplaced"/>
</dbReference>
<proteinExistence type="predicted"/>
<keyword evidence="1" id="KW-0175">Coiled coil</keyword>
<feature type="compositionally biased region" description="Basic and acidic residues" evidence="2">
    <location>
        <begin position="1"/>
        <end position="16"/>
    </location>
</feature>
<keyword evidence="3" id="KW-1185">Reference proteome</keyword>
<evidence type="ECO:0000313" key="4">
    <source>
        <dbReference type="RefSeq" id="XP_011102008.1"/>
    </source>
</evidence>
<dbReference type="CDD" id="cd00303">
    <property type="entry name" value="retropepsin_like"/>
    <property type="match status" value="1"/>
</dbReference>
<evidence type="ECO:0000256" key="1">
    <source>
        <dbReference type="SAM" id="Coils"/>
    </source>
</evidence>
<feature type="compositionally biased region" description="Basic and acidic residues" evidence="2">
    <location>
        <begin position="340"/>
        <end position="363"/>
    </location>
</feature>
<evidence type="ECO:0000313" key="3">
    <source>
        <dbReference type="Proteomes" id="UP000504604"/>
    </source>
</evidence>
<dbReference type="InParanoid" id="A0A6I9UN30"/>
<dbReference type="PANTHER" id="PTHR33240:SF15">
    <property type="entry name" value="GAG-PRO-LIKE PROTEIN"/>
    <property type="match status" value="1"/>
</dbReference>
<gene>
    <name evidence="4" type="primary">LOC105180038</name>
</gene>
<dbReference type="SUPFAM" id="SSF50630">
    <property type="entry name" value="Acid proteases"/>
    <property type="match status" value="1"/>
</dbReference>
<organism evidence="3 4">
    <name type="scientific">Sesamum indicum</name>
    <name type="common">Oriental sesame</name>
    <name type="synonym">Sesamum orientale</name>
    <dbReference type="NCBI Taxonomy" id="4182"/>
    <lineage>
        <taxon>Eukaryota</taxon>
        <taxon>Viridiplantae</taxon>
        <taxon>Streptophyta</taxon>
        <taxon>Embryophyta</taxon>
        <taxon>Tracheophyta</taxon>
        <taxon>Spermatophyta</taxon>
        <taxon>Magnoliopsida</taxon>
        <taxon>eudicotyledons</taxon>
        <taxon>Gunneridae</taxon>
        <taxon>Pentapetalae</taxon>
        <taxon>asterids</taxon>
        <taxon>lamiids</taxon>
        <taxon>Lamiales</taxon>
        <taxon>Pedaliaceae</taxon>
        <taxon>Sesamum</taxon>
    </lineage>
</organism>
<evidence type="ECO:0000256" key="2">
    <source>
        <dbReference type="SAM" id="MobiDB-lite"/>
    </source>
</evidence>
<protein>
    <submittedName>
        <fullName evidence="4">Uncharacterized protein LOC105180038</fullName>
    </submittedName>
</protein>
<feature type="coiled-coil region" evidence="1">
    <location>
        <begin position="109"/>
        <end position="136"/>
    </location>
</feature>
<dbReference type="RefSeq" id="XP_011102008.1">
    <property type="nucleotide sequence ID" value="XM_011103706.1"/>
</dbReference>
<feature type="region of interest" description="Disordered" evidence="2">
    <location>
        <begin position="41"/>
        <end position="102"/>
    </location>
</feature>
<dbReference type="PANTHER" id="PTHR33240">
    <property type="entry name" value="OS08G0508500 PROTEIN"/>
    <property type="match status" value="1"/>
</dbReference>
<dbReference type="AlphaFoldDB" id="A0A6I9UN30"/>
<dbReference type="OrthoDB" id="1751727at2759"/>
<accession>A0A6I9UN30</accession>
<feature type="compositionally biased region" description="Basic and acidic residues" evidence="2">
    <location>
        <begin position="65"/>
        <end position="79"/>
    </location>
</feature>
<dbReference type="Gene3D" id="2.40.70.10">
    <property type="entry name" value="Acid Proteases"/>
    <property type="match status" value="1"/>
</dbReference>
<name>A0A6I9UN30_SESIN</name>
<dbReference type="KEGG" id="sind:105180038"/>
<dbReference type="GeneID" id="105180038"/>
<reference evidence="4" key="1">
    <citation type="submission" date="2025-08" db="UniProtKB">
        <authorList>
            <consortium name="RefSeq"/>
        </authorList>
    </citation>
    <scope>IDENTIFICATION</scope>
</reference>
<dbReference type="InterPro" id="IPR021109">
    <property type="entry name" value="Peptidase_aspartic_dom_sf"/>
</dbReference>